<comment type="caution">
    <text evidence="3">The sequence shown here is derived from an EMBL/GenBank/DDBJ whole genome shotgun (WGS) entry which is preliminary data.</text>
</comment>
<dbReference type="AlphaFoldDB" id="A0A544VWP7"/>
<organism evidence="3 4">
    <name type="scientific">Mycolicibacterium hodleri</name>
    <dbReference type="NCBI Taxonomy" id="49897"/>
    <lineage>
        <taxon>Bacteria</taxon>
        <taxon>Bacillati</taxon>
        <taxon>Actinomycetota</taxon>
        <taxon>Actinomycetes</taxon>
        <taxon>Mycobacteriales</taxon>
        <taxon>Mycobacteriaceae</taxon>
        <taxon>Mycolicibacterium</taxon>
    </lineage>
</organism>
<dbReference type="Pfam" id="PF09509">
    <property type="entry name" value="Hypoth_Ymh"/>
    <property type="match status" value="1"/>
</dbReference>
<dbReference type="EMBL" id="VIFX01000031">
    <property type="protein sequence ID" value="TQR84417.1"/>
    <property type="molecule type" value="Genomic_DNA"/>
</dbReference>
<evidence type="ECO:0000256" key="1">
    <source>
        <dbReference type="SAM" id="MobiDB-lite"/>
    </source>
</evidence>
<accession>A0A544VWP7</accession>
<evidence type="ECO:0000313" key="4">
    <source>
        <dbReference type="Proteomes" id="UP000315759"/>
    </source>
</evidence>
<proteinExistence type="predicted"/>
<feature type="domain" description="Conserved hypothetical protein CHP02391" evidence="2">
    <location>
        <begin position="116"/>
        <end position="240"/>
    </location>
</feature>
<keyword evidence="3" id="KW-0255">Endonuclease</keyword>
<dbReference type="GO" id="GO:0004519">
    <property type="term" value="F:endonuclease activity"/>
    <property type="evidence" value="ECO:0007669"/>
    <property type="project" value="UniProtKB-KW"/>
</dbReference>
<evidence type="ECO:0000259" key="2">
    <source>
        <dbReference type="Pfam" id="PF09509"/>
    </source>
</evidence>
<keyword evidence="3" id="KW-0540">Nuclease</keyword>
<name>A0A544VWP7_9MYCO</name>
<reference evidence="3 4" key="1">
    <citation type="submission" date="2018-10" db="EMBL/GenBank/DDBJ databases">
        <title>Draft genome of Mycobacterium hodleri strain B.</title>
        <authorList>
            <person name="Amande T.J."/>
            <person name="Mcgenity T.J."/>
        </authorList>
    </citation>
    <scope>NUCLEOTIDE SEQUENCE [LARGE SCALE GENOMIC DNA]</scope>
    <source>
        <strain evidence="3 4">B</strain>
    </source>
</reference>
<protein>
    <submittedName>
        <fullName evidence="3">Restriction endonuclease</fullName>
    </submittedName>
</protein>
<dbReference type="RefSeq" id="WP_142554165.1">
    <property type="nucleotide sequence ID" value="NZ_VIFX01000031.1"/>
</dbReference>
<dbReference type="InterPro" id="IPR012654">
    <property type="entry name" value="CHP02391"/>
</dbReference>
<dbReference type="Proteomes" id="UP000315759">
    <property type="component" value="Unassembled WGS sequence"/>
</dbReference>
<sequence length="249" mass="28270">MSTIDSGWAITSLQQFVRATDQVSFDNRPGSGVVRLGTHQRSSDSDVAELAYVAEQILDRLLPEWRHADDRPTEVRHKARWNHLRDWAGRGIAALRHEQEMREKLGDDAPQISAGQLHPWVWGGARSLWQSGHYRSAVEDAAKKLNAETQNKVRRRDISESDLFKQAFSLDPPTNGKPRLRRRKPDDTDTYKSVQRGAWALAEGIYAGIRNPFNHEDPRDIDEQTALEYLAALSVLARWVDDAEVETAP</sequence>
<keyword evidence="4" id="KW-1185">Reference proteome</keyword>
<feature type="region of interest" description="Disordered" evidence="1">
    <location>
        <begin position="167"/>
        <end position="192"/>
    </location>
</feature>
<keyword evidence="3" id="KW-0378">Hydrolase</keyword>
<evidence type="ECO:0000313" key="3">
    <source>
        <dbReference type="EMBL" id="TQR84417.1"/>
    </source>
</evidence>
<gene>
    <name evidence="3" type="ORF">D8S82_22180</name>
</gene>